<evidence type="ECO:0000313" key="6">
    <source>
        <dbReference type="Proteomes" id="UP000033121"/>
    </source>
</evidence>
<gene>
    <name evidence="5" type="ORF">FPE01S_02_03500</name>
</gene>
<dbReference type="GO" id="GO:0006559">
    <property type="term" value="P:L-phenylalanine catabolic process"/>
    <property type="evidence" value="ECO:0007669"/>
    <property type="project" value="TreeGrafter"/>
</dbReference>
<protein>
    <submittedName>
        <fullName evidence="5">Putative oxidoreductase</fullName>
    </submittedName>
</protein>
<comment type="similarity">
    <text evidence="1">Belongs to the short-chain dehydrogenases/reductases (SDR) family.</text>
</comment>
<dbReference type="RefSeq" id="WP_046369157.1">
    <property type="nucleotide sequence ID" value="NZ_BBWV01000002.1"/>
</dbReference>
<dbReference type="GO" id="GO:0004155">
    <property type="term" value="F:6,7-dihydropteridine reductase activity"/>
    <property type="evidence" value="ECO:0007669"/>
    <property type="project" value="TreeGrafter"/>
</dbReference>
<dbReference type="InterPro" id="IPR002347">
    <property type="entry name" value="SDR_fam"/>
</dbReference>
<dbReference type="OrthoDB" id="9810908at2"/>
<evidence type="ECO:0000313" key="5">
    <source>
        <dbReference type="EMBL" id="GAO43246.1"/>
    </source>
</evidence>
<dbReference type="EMBL" id="BBWV01000002">
    <property type="protein sequence ID" value="GAO43246.1"/>
    <property type="molecule type" value="Genomic_DNA"/>
</dbReference>
<reference evidence="5 6" key="1">
    <citation type="submission" date="2015-04" db="EMBL/GenBank/DDBJ databases">
        <title>Whole genome shotgun sequence of Flavihumibacter petaseus NBRC 106054.</title>
        <authorList>
            <person name="Miyazawa S."/>
            <person name="Hosoyama A."/>
            <person name="Hashimoto M."/>
            <person name="Noguchi M."/>
            <person name="Tsuchikane K."/>
            <person name="Ohji S."/>
            <person name="Yamazoe A."/>
            <person name="Ichikawa N."/>
            <person name="Kimura A."/>
            <person name="Fujita N."/>
        </authorList>
    </citation>
    <scope>NUCLEOTIDE SEQUENCE [LARGE SCALE GENOMIC DNA]</scope>
    <source>
        <strain evidence="5 6">NBRC 106054</strain>
    </source>
</reference>
<dbReference type="GO" id="GO:0006729">
    <property type="term" value="P:tetrahydrobiopterin biosynthetic process"/>
    <property type="evidence" value="ECO:0007669"/>
    <property type="project" value="TreeGrafter"/>
</dbReference>
<accession>A0A0E9N0S1</accession>
<evidence type="ECO:0000256" key="4">
    <source>
        <dbReference type="ARBA" id="ARBA00023002"/>
    </source>
</evidence>
<keyword evidence="6" id="KW-1185">Reference proteome</keyword>
<dbReference type="GO" id="GO:0070404">
    <property type="term" value="F:NADH binding"/>
    <property type="evidence" value="ECO:0007669"/>
    <property type="project" value="TreeGrafter"/>
</dbReference>
<dbReference type="PANTHER" id="PTHR15104:SF0">
    <property type="entry name" value="DIHYDROPTERIDINE REDUCTASE"/>
    <property type="match status" value="1"/>
</dbReference>
<keyword evidence="3" id="KW-0521">NADP</keyword>
<evidence type="ECO:0000256" key="3">
    <source>
        <dbReference type="ARBA" id="ARBA00022857"/>
    </source>
</evidence>
<keyword evidence="4" id="KW-0560">Oxidoreductase</keyword>
<name>A0A0E9N0S1_9BACT</name>
<dbReference type="SUPFAM" id="SSF51735">
    <property type="entry name" value="NAD(P)-binding Rossmann-fold domains"/>
    <property type="match status" value="1"/>
</dbReference>
<dbReference type="PANTHER" id="PTHR15104">
    <property type="entry name" value="DIHYDROPTERIDINE REDUCTASE"/>
    <property type="match status" value="1"/>
</dbReference>
<dbReference type="AlphaFoldDB" id="A0A0E9N0S1"/>
<dbReference type="STRING" id="1220578.FPE01S_02_03500"/>
<dbReference type="Pfam" id="PF00106">
    <property type="entry name" value="adh_short"/>
    <property type="match status" value="1"/>
</dbReference>
<dbReference type="GO" id="GO:0070402">
    <property type="term" value="F:NADPH binding"/>
    <property type="evidence" value="ECO:0007669"/>
    <property type="project" value="TreeGrafter"/>
</dbReference>
<comment type="caution">
    <text evidence="5">The sequence shown here is derived from an EMBL/GenBank/DDBJ whole genome shotgun (WGS) entry which is preliminary data.</text>
</comment>
<dbReference type="InterPro" id="IPR036291">
    <property type="entry name" value="NAD(P)-bd_dom_sf"/>
</dbReference>
<comment type="subunit">
    <text evidence="2">Homodimer.</text>
</comment>
<sequence length="229" mass="24475">MKRVLISGANGALGSITTQYFLDKGYAVIAIVSDINSRSHLPEHPNLEIAAVDLREEKATATLITELVTRNNKIDGALLLAGGFAAGGLESISGDAIQEQLQLNFMTAFHVARPVFSHFLLNGSGRLVLIGARPALLPSAGKDMMAYALSKSLLFNFAEQLNATAKGKDITATVLVPSTIDTPANRKSMPDADAAKWVDPVKLAAIMEWLFSAPADVLRETVLKVYNNA</sequence>
<dbReference type="Gene3D" id="3.40.50.720">
    <property type="entry name" value="NAD(P)-binding Rossmann-like Domain"/>
    <property type="match status" value="1"/>
</dbReference>
<evidence type="ECO:0000256" key="2">
    <source>
        <dbReference type="ARBA" id="ARBA00011738"/>
    </source>
</evidence>
<evidence type="ECO:0000256" key="1">
    <source>
        <dbReference type="ARBA" id="ARBA00006484"/>
    </source>
</evidence>
<organism evidence="5 6">
    <name type="scientific">Flavihumibacter petaseus NBRC 106054</name>
    <dbReference type="NCBI Taxonomy" id="1220578"/>
    <lineage>
        <taxon>Bacteria</taxon>
        <taxon>Pseudomonadati</taxon>
        <taxon>Bacteroidota</taxon>
        <taxon>Chitinophagia</taxon>
        <taxon>Chitinophagales</taxon>
        <taxon>Chitinophagaceae</taxon>
        <taxon>Flavihumibacter</taxon>
    </lineage>
</organism>
<proteinExistence type="inferred from homology"/>
<dbReference type="GO" id="GO:0005737">
    <property type="term" value="C:cytoplasm"/>
    <property type="evidence" value="ECO:0007669"/>
    <property type="project" value="TreeGrafter"/>
</dbReference>
<dbReference type="Proteomes" id="UP000033121">
    <property type="component" value="Unassembled WGS sequence"/>
</dbReference>